<evidence type="ECO:0000313" key="2">
    <source>
        <dbReference type="Proteomes" id="UP001597304"/>
    </source>
</evidence>
<comment type="caution">
    <text evidence="1">The sequence shown here is derived from an EMBL/GenBank/DDBJ whole genome shotgun (WGS) entry which is preliminary data.</text>
</comment>
<dbReference type="Proteomes" id="UP001597304">
    <property type="component" value="Unassembled WGS sequence"/>
</dbReference>
<name>A0ABW4KSD7_9BURK</name>
<dbReference type="Pfam" id="PF12974">
    <property type="entry name" value="Phosphonate-bd"/>
    <property type="match status" value="1"/>
</dbReference>
<evidence type="ECO:0000313" key="1">
    <source>
        <dbReference type="EMBL" id="MFD1710900.1"/>
    </source>
</evidence>
<dbReference type="SUPFAM" id="SSF53850">
    <property type="entry name" value="Periplasmic binding protein-like II"/>
    <property type="match status" value="1"/>
</dbReference>
<sequence>MTLNFLVAPDFAPERFAGWHLLNTVLQKRSGLGLHLMTPATAAEQAALIADGKVDAVYANPFDAASMIRESGYVAVARPVGKPDEMVIAAGAQSPANTIEDLKPGCKIALTDNKDVKLIGLRLLEAADLTEADIQWQVVDTYQAAARMAIKGEVDASFFLAEAFHSLSRLTKTQLKPLIESKLADITHVLLIHPRIGDGLDKLKDALVSLTGTPDGQPVLDELGIEKGFEAMSVEDGEFMIDLMDTLLS</sequence>
<reference evidence="2" key="1">
    <citation type="journal article" date="2019" name="Int. J. Syst. Evol. Microbiol.">
        <title>The Global Catalogue of Microorganisms (GCM) 10K type strain sequencing project: providing services to taxonomists for standard genome sequencing and annotation.</title>
        <authorList>
            <consortium name="The Broad Institute Genomics Platform"/>
            <consortium name="The Broad Institute Genome Sequencing Center for Infectious Disease"/>
            <person name="Wu L."/>
            <person name="Ma J."/>
        </authorList>
    </citation>
    <scope>NUCLEOTIDE SEQUENCE [LARGE SCALE GENOMIC DNA]</scope>
    <source>
        <strain evidence="2">LMG 29247</strain>
    </source>
</reference>
<proteinExistence type="predicted"/>
<dbReference type="EMBL" id="JBHUEJ010000019">
    <property type="protein sequence ID" value="MFD1710900.1"/>
    <property type="molecule type" value="Genomic_DNA"/>
</dbReference>
<dbReference type="Gene3D" id="3.40.190.10">
    <property type="entry name" value="Periplasmic binding protein-like II"/>
    <property type="match status" value="2"/>
</dbReference>
<gene>
    <name evidence="1" type="ORF">ACFSF0_09810</name>
</gene>
<protein>
    <submittedName>
        <fullName evidence="1">Phosphate/phosphite/phosphonate ABC transporter substrate-binding protein</fullName>
    </submittedName>
</protein>
<dbReference type="RefSeq" id="WP_147911586.1">
    <property type="nucleotide sequence ID" value="NZ_JBHUEJ010000019.1"/>
</dbReference>
<accession>A0ABW4KSD7</accession>
<organism evidence="1 2">
    <name type="scientific">Ottowia flava</name>
    <dbReference type="NCBI Taxonomy" id="2675430"/>
    <lineage>
        <taxon>Bacteria</taxon>
        <taxon>Pseudomonadati</taxon>
        <taxon>Pseudomonadota</taxon>
        <taxon>Betaproteobacteria</taxon>
        <taxon>Burkholderiales</taxon>
        <taxon>Comamonadaceae</taxon>
        <taxon>Ottowia</taxon>
    </lineage>
</organism>
<keyword evidence="2" id="KW-1185">Reference proteome</keyword>